<gene>
    <name evidence="2" type="ORF">EAL2_808p02810</name>
</gene>
<keyword evidence="1" id="KW-0812">Transmembrane</keyword>
<dbReference type="HOGENOM" id="CLU_2165172_0_0_9"/>
<dbReference type="eggNOG" id="ENOG50335PV">
    <property type="taxonomic scope" value="Bacteria"/>
</dbReference>
<dbReference type="Proteomes" id="UP000019591">
    <property type="component" value="Plasmid EAL2_808p"/>
</dbReference>
<dbReference type="RefSeq" id="WP_025436661.1">
    <property type="nucleotide sequence ID" value="NZ_CP007453.1"/>
</dbReference>
<reference evidence="2 3" key="1">
    <citation type="journal article" date="2014" name="Genome Announc.">
        <title>Complete Genome Sequence of Amino Acid-Utilizing Eubacterium acidaminophilum al-2 (DSM 3953).</title>
        <authorList>
            <person name="Poehlein A."/>
            <person name="Andreesen J.R."/>
            <person name="Daniel R."/>
        </authorList>
    </citation>
    <scope>NUCLEOTIDE SEQUENCE [LARGE SCALE GENOMIC DNA]</scope>
    <source>
        <strain evidence="2 3">DSM 3953</strain>
        <plasmid evidence="3">Plasmid EAL2_808p</plasmid>
    </source>
</reference>
<evidence type="ECO:0000313" key="3">
    <source>
        <dbReference type="Proteomes" id="UP000019591"/>
    </source>
</evidence>
<protein>
    <submittedName>
        <fullName evidence="2">Uncharacterized protein</fullName>
    </submittedName>
</protein>
<dbReference type="EMBL" id="CP007453">
    <property type="protein sequence ID" value="AHM57786.1"/>
    <property type="molecule type" value="Genomic_DNA"/>
</dbReference>
<keyword evidence="1" id="KW-0472">Membrane</keyword>
<dbReference type="OrthoDB" id="2084097at2"/>
<name>W8UAG3_PEPAC</name>
<feature type="transmembrane region" description="Helical" evidence="1">
    <location>
        <begin position="87"/>
        <end position="105"/>
    </location>
</feature>
<proteinExistence type="predicted"/>
<feature type="transmembrane region" description="Helical" evidence="1">
    <location>
        <begin position="63"/>
        <end position="81"/>
    </location>
</feature>
<accession>W8UAG3</accession>
<keyword evidence="2" id="KW-0614">Plasmid</keyword>
<organism evidence="2 3">
    <name type="scientific">Peptoclostridium acidaminophilum DSM 3953</name>
    <dbReference type="NCBI Taxonomy" id="1286171"/>
    <lineage>
        <taxon>Bacteria</taxon>
        <taxon>Bacillati</taxon>
        <taxon>Bacillota</taxon>
        <taxon>Clostridia</taxon>
        <taxon>Peptostreptococcales</taxon>
        <taxon>Peptoclostridiaceae</taxon>
        <taxon>Peptoclostridium</taxon>
    </lineage>
</organism>
<keyword evidence="1" id="KW-1133">Transmembrane helix</keyword>
<dbReference type="AlphaFoldDB" id="W8UAG3"/>
<keyword evidence="3" id="KW-1185">Reference proteome</keyword>
<feature type="transmembrane region" description="Helical" evidence="1">
    <location>
        <begin position="34"/>
        <end position="54"/>
    </location>
</feature>
<geneLocation type="plasmid" evidence="2 3">
    <name>EAL2_808p</name>
</geneLocation>
<evidence type="ECO:0000256" key="1">
    <source>
        <dbReference type="SAM" id="Phobius"/>
    </source>
</evidence>
<evidence type="ECO:0000313" key="2">
    <source>
        <dbReference type="EMBL" id="AHM57786.1"/>
    </source>
</evidence>
<dbReference type="KEGG" id="eac:EAL2_808p02810"/>
<sequence length="110" mass="12041">MLTGRMKICIAAGAVLGLFCIIGASIRSGFEKDAVYLFSFWYNRLLMGVVVGLAEQVKNLQKAIIRGALFGLLVSFAFYSATGFYDSVGFAAGIIYGIIIEYIAFKYVKE</sequence>
<dbReference type="PATRIC" id="fig|1286171.3.peg.2458"/>